<reference evidence="3" key="3">
    <citation type="submission" date="2017-01" db="EMBL/GenBank/DDBJ databases">
        <authorList>
            <person name="Varghese N."/>
            <person name="Submissions S."/>
        </authorList>
    </citation>
    <scope>NUCLEOTIDE SEQUENCE [LARGE SCALE GENOMIC DNA]</scope>
    <source>
        <strain evidence="3">DSM 21068</strain>
    </source>
</reference>
<evidence type="ECO:0000313" key="3">
    <source>
        <dbReference type="Proteomes" id="UP000186246"/>
    </source>
</evidence>
<sequence>MKLKFSIPIIILLSGCKHPESKIFDRDNAAHKPAEIEDYSKENVYIPIDSIEVADEIIEEASHPQNVLPMENENGVKYVWIEINGLKLKFIFDTGASSICISSSEASVLYRQGTLKKEDILETEYFQDATGTISEGTKINLRTVKVGDIILNNVKATVIDNADAPLLLGQSVLENFGTIEIDNYNNVIIFK</sequence>
<reference evidence="1 4" key="1">
    <citation type="submission" date="2016-11" db="EMBL/GenBank/DDBJ databases">
        <title>Whole genomes of Flavobacteriaceae.</title>
        <authorList>
            <person name="Stine C."/>
            <person name="Li C."/>
            <person name="Tadesse D."/>
        </authorList>
    </citation>
    <scope>NUCLEOTIDE SEQUENCE [LARGE SCALE GENOMIC DNA]</scope>
    <source>
        <strain evidence="1 4">DSM 21068</strain>
    </source>
</reference>
<name>A0A1N7NZJ6_9FLAO</name>
<dbReference type="Proteomes" id="UP000186246">
    <property type="component" value="Unassembled WGS sequence"/>
</dbReference>
<dbReference type="GO" id="GO:0004190">
    <property type="term" value="F:aspartic-type endopeptidase activity"/>
    <property type="evidence" value="ECO:0007669"/>
    <property type="project" value="InterPro"/>
</dbReference>
<evidence type="ECO:0000313" key="2">
    <source>
        <dbReference type="EMBL" id="SIT03750.1"/>
    </source>
</evidence>
<dbReference type="InterPro" id="IPR034122">
    <property type="entry name" value="Retropepsin-like_bacterial"/>
</dbReference>
<keyword evidence="2" id="KW-0645">Protease</keyword>
<reference evidence="2" key="2">
    <citation type="submission" date="2017-01" db="EMBL/GenBank/DDBJ databases">
        <authorList>
            <person name="Mah S.A."/>
            <person name="Swanson W.J."/>
            <person name="Moy G.W."/>
            <person name="Vacquier V.D."/>
        </authorList>
    </citation>
    <scope>NUCLEOTIDE SEQUENCE [LARGE SCALE GENOMIC DNA]</scope>
    <source>
        <strain evidence="2">DSM 21068</strain>
    </source>
</reference>
<organism evidence="2 3">
    <name type="scientific">Chryseobacterium piscicola</name>
    <dbReference type="NCBI Taxonomy" id="551459"/>
    <lineage>
        <taxon>Bacteria</taxon>
        <taxon>Pseudomonadati</taxon>
        <taxon>Bacteroidota</taxon>
        <taxon>Flavobacteriia</taxon>
        <taxon>Flavobacteriales</taxon>
        <taxon>Weeksellaceae</taxon>
        <taxon>Chryseobacterium group</taxon>
        <taxon>Chryseobacterium</taxon>
    </lineage>
</organism>
<accession>A0A1N7NZJ6</accession>
<dbReference type="OrthoDB" id="947490at2"/>
<keyword evidence="4" id="KW-1185">Reference proteome</keyword>
<dbReference type="EMBL" id="MUGO01000014">
    <property type="protein sequence ID" value="PQA92801.1"/>
    <property type="molecule type" value="Genomic_DNA"/>
</dbReference>
<dbReference type="GO" id="GO:0006508">
    <property type="term" value="P:proteolysis"/>
    <property type="evidence" value="ECO:0007669"/>
    <property type="project" value="UniProtKB-KW"/>
</dbReference>
<dbReference type="PROSITE" id="PS00141">
    <property type="entry name" value="ASP_PROTEASE"/>
    <property type="match status" value="1"/>
</dbReference>
<protein>
    <submittedName>
        <fullName evidence="2">Clan AA aspartic protease, TIGR02281 family</fullName>
    </submittedName>
</protein>
<evidence type="ECO:0000313" key="1">
    <source>
        <dbReference type="EMBL" id="PQA92801.1"/>
    </source>
</evidence>
<gene>
    <name evidence="1" type="ORF">B0A70_10475</name>
    <name evidence="2" type="ORF">SAMN05421796_11014</name>
</gene>
<dbReference type="Proteomes" id="UP000238314">
    <property type="component" value="Unassembled WGS sequence"/>
</dbReference>
<dbReference type="Pfam" id="PF13975">
    <property type="entry name" value="gag-asp_proteas"/>
    <property type="match status" value="1"/>
</dbReference>
<dbReference type="CDD" id="cd05483">
    <property type="entry name" value="retropepsin_like_bacteria"/>
    <property type="match status" value="1"/>
</dbReference>
<dbReference type="InterPro" id="IPR021109">
    <property type="entry name" value="Peptidase_aspartic_dom_sf"/>
</dbReference>
<dbReference type="Gene3D" id="2.40.70.10">
    <property type="entry name" value="Acid Proteases"/>
    <property type="match status" value="1"/>
</dbReference>
<dbReference type="AlphaFoldDB" id="A0A1N7NZJ6"/>
<dbReference type="SUPFAM" id="SSF50630">
    <property type="entry name" value="Acid proteases"/>
    <property type="match status" value="1"/>
</dbReference>
<dbReference type="STRING" id="551459.SAMN05421796_11014"/>
<dbReference type="InterPro" id="IPR001969">
    <property type="entry name" value="Aspartic_peptidase_AS"/>
</dbReference>
<dbReference type="EMBL" id="FTOJ01000010">
    <property type="protein sequence ID" value="SIT03750.1"/>
    <property type="molecule type" value="Genomic_DNA"/>
</dbReference>
<proteinExistence type="predicted"/>
<keyword evidence="2" id="KW-0378">Hydrolase</keyword>
<dbReference type="PROSITE" id="PS51257">
    <property type="entry name" value="PROKAR_LIPOPROTEIN"/>
    <property type="match status" value="1"/>
</dbReference>
<dbReference type="RefSeq" id="WP_076452559.1">
    <property type="nucleotide sequence ID" value="NZ_FTOJ01000010.1"/>
</dbReference>
<evidence type="ECO:0000313" key="4">
    <source>
        <dbReference type="Proteomes" id="UP000238314"/>
    </source>
</evidence>